<dbReference type="AlphaFoldDB" id="A0A6G9AZC1"/>
<sequence>MVNQLAGKPYSVNVKNGERYLAYLRSSHLLTDAYLAEWKTYFHERQAGFRASPQNEGPPLGFEYDLVLLSQDVDQQLASLKTLKIENVKVRQDRATVKLLLLYNYEFRLVKINNRWLINEILNLSAE</sequence>
<gene>
    <name evidence="1" type="ORF">G8759_07440</name>
</gene>
<organism evidence="1 2">
    <name type="scientific">Spirosoma aureum</name>
    <dbReference type="NCBI Taxonomy" id="2692134"/>
    <lineage>
        <taxon>Bacteria</taxon>
        <taxon>Pseudomonadati</taxon>
        <taxon>Bacteroidota</taxon>
        <taxon>Cytophagia</taxon>
        <taxon>Cytophagales</taxon>
        <taxon>Cytophagaceae</taxon>
        <taxon>Spirosoma</taxon>
    </lineage>
</organism>
<protein>
    <recommendedName>
        <fullName evidence="3">DUF3828 domain-containing protein</fullName>
    </recommendedName>
</protein>
<evidence type="ECO:0000313" key="2">
    <source>
        <dbReference type="Proteomes" id="UP000501802"/>
    </source>
</evidence>
<dbReference type="Proteomes" id="UP000501802">
    <property type="component" value="Chromosome"/>
</dbReference>
<keyword evidence="2" id="KW-1185">Reference proteome</keyword>
<accession>A0A6G9AZC1</accession>
<name>A0A6G9AZC1_9BACT</name>
<proteinExistence type="predicted"/>
<evidence type="ECO:0008006" key="3">
    <source>
        <dbReference type="Google" id="ProtNLM"/>
    </source>
</evidence>
<dbReference type="KEGG" id="spib:G8759_07440"/>
<reference evidence="1 2" key="1">
    <citation type="submission" date="2020-03" db="EMBL/GenBank/DDBJ databases">
        <authorList>
            <person name="Kim M.K."/>
        </authorList>
    </citation>
    <scope>NUCLEOTIDE SEQUENCE [LARGE SCALE GENOMIC DNA]</scope>
    <source>
        <strain evidence="1 2">BT328</strain>
    </source>
</reference>
<dbReference type="EMBL" id="CP050063">
    <property type="protein sequence ID" value="QIP17716.1"/>
    <property type="molecule type" value="Genomic_DNA"/>
</dbReference>
<evidence type="ECO:0000313" key="1">
    <source>
        <dbReference type="EMBL" id="QIP17716.1"/>
    </source>
</evidence>
<dbReference type="Gene3D" id="3.10.450.50">
    <property type="match status" value="1"/>
</dbReference>